<dbReference type="Pfam" id="PF00885">
    <property type="entry name" value="DMRL_synthase"/>
    <property type="match status" value="1"/>
</dbReference>
<keyword evidence="5 7" id="KW-0808">Transferase</keyword>
<dbReference type="NCBIfam" id="TIGR00114">
    <property type="entry name" value="lumazine-synth"/>
    <property type="match status" value="1"/>
</dbReference>
<dbReference type="Proteomes" id="UP001225598">
    <property type="component" value="Chromosome"/>
</dbReference>
<evidence type="ECO:0000256" key="6">
    <source>
        <dbReference type="ARBA" id="ARBA00048785"/>
    </source>
</evidence>
<dbReference type="CDD" id="cd09209">
    <property type="entry name" value="Lumazine_synthase-I"/>
    <property type="match status" value="1"/>
</dbReference>
<feature type="binding site" evidence="7">
    <location>
        <position position="26"/>
    </location>
    <ligand>
        <name>5-amino-6-(D-ribitylamino)uracil</name>
        <dbReference type="ChEBI" id="CHEBI:15934"/>
    </ligand>
</feature>
<keyword evidence="9" id="KW-1185">Reference proteome</keyword>
<evidence type="ECO:0000256" key="3">
    <source>
        <dbReference type="ARBA" id="ARBA00012664"/>
    </source>
</evidence>
<dbReference type="EMBL" id="CP126969">
    <property type="protein sequence ID" value="WIM68901.1"/>
    <property type="molecule type" value="Genomic_DNA"/>
</dbReference>
<evidence type="ECO:0000313" key="9">
    <source>
        <dbReference type="Proteomes" id="UP001225598"/>
    </source>
</evidence>
<accession>A0ABY8VIU9</accession>
<organism evidence="8 9">
    <name type="scientific">Corynebacterium breve</name>
    <dbReference type="NCBI Taxonomy" id="3049799"/>
    <lineage>
        <taxon>Bacteria</taxon>
        <taxon>Bacillati</taxon>
        <taxon>Actinomycetota</taxon>
        <taxon>Actinomycetes</taxon>
        <taxon>Mycobacteriales</taxon>
        <taxon>Corynebacteriaceae</taxon>
        <taxon>Corynebacterium</taxon>
    </lineage>
</organism>
<feature type="binding site" evidence="7">
    <location>
        <begin position="57"/>
        <end position="59"/>
    </location>
    <ligand>
        <name>5-amino-6-(D-ribitylamino)uracil</name>
        <dbReference type="ChEBI" id="CHEBI:15934"/>
    </ligand>
</feature>
<dbReference type="EC" id="2.5.1.78" evidence="3 7"/>
<keyword evidence="4 7" id="KW-0686">Riboflavin biosynthesis</keyword>
<comment type="catalytic activity">
    <reaction evidence="6 7">
        <text>(2S)-2-hydroxy-3-oxobutyl phosphate + 5-amino-6-(D-ribitylamino)uracil = 6,7-dimethyl-8-(1-D-ribityl)lumazine + phosphate + 2 H2O + H(+)</text>
        <dbReference type="Rhea" id="RHEA:26152"/>
        <dbReference type="ChEBI" id="CHEBI:15377"/>
        <dbReference type="ChEBI" id="CHEBI:15378"/>
        <dbReference type="ChEBI" id="CHEBI:15934"/>
        <dbReference type="ChEBI" id="CHEBI:43474"/>
        <dbReference type="ChEBI" id="CHEBI:58201"/>
        <dbReference type="ChEBI" id="CHEBI:58830"/>
        <dbReference type="EC" id="2.5.1.78"/>
    </reaction>
</comment>
<dbReference type="InterPro" id="IPR036467">
    <property type="entry name" value="LS/RS_sf"/>
</dbReference>
<feature type="binding site" evidence="7">
    <location>
        <position position="126"/>
    </location>
    <ligand>
        <name>(2S)-2-hydroxy-3-oxobutyl phosphate</name>
        <dbReference type="ChEBI" id="CHEBI:58830"/>
    </ligand>
</feature>
<dbReference type="GO" id="GO:0000906">
    <property type="term" value="F:6,7-dimethyl-8-ribityllumazine synthase activity"/>
    <property type="evidence" value="ECO:0007669"/>
    <property type="project" value="UniProtKB-EC"/>
</dbReference>
<dbReference type="InterPro" id="IPR034964">
    <property type="entry name" value="LS"/>
</dbReference>
<protein>
    <recommendedName>
        <fullName evidence="3 7">6,7-dimethyl-8-ribityllumazine synthase</fullName>
        <shortName evidence="7">DMRL synthase</shortName>
        <shortName evidence="7">LS</shortName>
        <shortName evidence="7">Lumazine synthase</shortName>
        <ecNumber evidence="3 7">2.5.1.78</ecNumber>
    </recommendedName>
</protein>
<dbReference type="Gene3D" id="3.40.50.960">
    <property type="entry name" value="Lumazine/riboflavin synthase"/>
    <property type="match status" value="1"/>
</dbReference>
<evidence type="ECO:0000256" key="5">
    <source>
        <dbReference type="ARBA" id="ARBA00022679"/>
    </source>
</evidence>
<dbReference type="RefSeq" id="WP_284826750.1">
    <property type="nucleotide sequence ID" value="NZ_CP126969.1"/>
</dbReference>
<dbReference type="InterPro" id="IPR002180">
    <property type="entry name" value="LS/RS"/>
</dbReference>
<comment type="similarity">
    <text evidence="2 7">Belongs to the DMRL synthase family.</text>
</comment>
<dbReference type="PANTHER" id="PTHR21058">
    <property type="entry name" value="6,7-DIMETHYL-8-RIBITYLLUMAZINE SYNTHASE DMRL SYNTHASE LUMAZINE SYNTHASE"/>
    <property type="match status" value="1"/>
</dbReference>
<gene>
    <name evidence="7 8" type="primary">ribH</name>
    <name evidence="8" type="ORF">QP027_05850</name>
</gene>
<comment type="pathway">
    <text evidence="1 7">Cofactor biosynthesis; riboflavin biosynthesis; riboflavin from 2-hydroxy-3-oxobutyl phosphate and 5-amino-6-(D-ribitylamino)uracil: step 1/2.</text>
</comment>
<name>A0ABY8VIU9_9CORY</name>
<feature type="active site" description="Proton donor" evidence="7">
    <location>
        <position position="87"/>
    </location>
</feature>
<evidence type="ECO:0000256" key="7">
    <source>
        <dbReference type="HAMAP-Rule" id="MF_00178"/>
    </source>
</evidence>
<evidence type="ECO:0000313" key="8">
    <source>
        <dbReference type="EMBL" id="WIM68901.1"/>
    </source>
</evidence>
<evidence type="ECO:0000256" key="1">
    <source>
        <dbReference type="ARBA" id="ARBA00004917"/>
    </source>
</evidence>
<evidence type="ECO:0000256" key="4">
    <source>
        <dbReference type="ARBA" id="ARBA00022619"/>
    </source>
</evidence>
<feature type="binding site" evidence="7">
    <location>
        <begin position="84"/>
        <end position="85"/>
    </location>
    <ligand>
        <name>(2S)-2-hydroxy-3-oxobutyl phosphate</name>
        <dbReference type="ChEBI" id="CHEBI:58830"/>
    </ligand>
</feature>
<dbReference type="PANTHER" id="PTHR21058:SF0">
    <property type="entry name" value="6,7-DIMETHYL-8-RIBITYLLUMAZINE SYNTHASE"/>
    <property type="match status" value="1"/>
</dbReference>
<feature type="binding site" evidence="7">
    <location>
        <begin position="79"/>
        <end position="81"/>
    </location>
    <ligand>
        <name>5-amino-6-(D-ribitylamino)uracil</name>
        <dbReference type="ChEBI" id="CHEBI:15934"/>
    </ligand>
</feature>
<feature type="binding site" evidence="7">
    <location>
        <position position="112"/>
    </location>
    <ligand>
        <name>5-amino-6-(D-ribitylamino)uracil</name>
        <dbReference type="ChEBI" id="CHEBI:15934"/>
    </ligand>
</feature>
<dbReference type="HAMAP" id="MF_00178">
    <property type="entry name" value="Lumazine_synth"/>
    <property type="match status" value="1"/>
</dbReference>
<reference evidence="8 9" key="1">
    <citation type="submission" date="2023-05" db="EMBL/GenBank/DDBJ databases">
        <title>Corynebacterium suedekumii sp. nov. and Corynebacterium breve sp. nov. isolated from raw cow's milk.</title>
        <authorList>
            <person name="Baer M.K."/>
            <person name="Mehl L."/>
            <person name="Hellmuth R."/>
            <person name="Marke G."/>
            <person name="Lipski A."/>
        </authorList>
    </citation>
    <scope>NUCLEOTIDE SEQUENCE [LARGE SCALE GENOMIC DNA]</scope>
    <source>
        <strain evidence="8 9">R4</strain>
    </source>
</reference>
<comment type="function">
    <text evidence="7">Catalyzes the formation of 6,7-dimethyl-8-ribityllumazine by condensation of 5-amino-6-(D-ribitylamino)uracil with 3,4-dihydroxy-2-butanone 4-phosphate. This is the penultimate step in the biosynthesis of riboflavin.</text>
</comment>
<evidence type="ECO:0000256" key="2">
    <source>
        <dbReference type="ARBA" id="ARBA00007424"/>
    </source>
</evidence>
<proteinExistence type="inferred from homology"/>
<dbReference type="SUPFAM" id="SSF52121">
    <property type="entry name" value="Lumazine synthase"/>
    <property type="match status" value="1"/>
</dbReference>
<sequence length="161" mass="16550">MATTGRPEPAKLKAEGLSVAVVATAWNAGIVDKLRDRALSAGKEAGASVTTFEVAGALELPVIVQACAQRFDAVVALGCVIRGATAHFDYVCDSVTEGLTRIALDEQTPVGNGVLTVDSEAQAVERAGGPGAIEDKGAEAMWAALGAALELEKVRNFSVKL</sequence>